<dbReference type="InterPro" id="IPR058625">
    <property type="entry name" value="MdtA-like_BSH"/>
</dbReference>
<evidence type="ECO:0000256" key="3">
    <source>
        <dbReference type="SAM" id="Coils"/>
    </source>
</evidence>
<dbReference type="Pfam" id="PF25917">
    <property type="entry name" value="BSH_RND"/>
    <property type="match status" value="1"/>
</dbReference>
<name>A0A1I6H456_9GAMM</name>
<dbReference type="SUPFAM" id="SSF111369">
    <property type="entry name" value="HlyD-like secretion proteins"/>
    <property type="match status" value="1"/>
</dbReference>
<protein>
    <submittedName>
        <fullName evidence="5">RND family efflux transporter, MFP subunit</fullName>
    </submittedName>
</protein>
<feature type="coiled-coil region" evidence="3">
    <location>
        <begin position="84"/>
        <end position="123"/>
    </location>
</feature>
<comment type="similarity">
    <text evidence="1">Belongs to the membrane fusion protein (MFP) (TC 8.A.1) family.</text>
</comment>
<reference evidence="6" key="1">
    <citation type="submission" date="2016-10" db="EMBL/GenBank/DDBJ databases">
        <authorList>
            <person name="Varghese N."/>
            <person name="Submissions S."/>
        </authorList>
    </citation>
    <scope>NUCLEOTIDE SEQUENCE [LARGE SCALE GENOMIC DNA]</scope>
    <source>
        <strain evidence="6">CGMCC 1.6294</strain>
    </source>
</reference>
<dbReference type="Gene3D" id="1.10.287.470">
    <property type="entry name" value="Helix hairpin bin"/>
    <property type="match status" value="1"/>
</dbReference>
<dbReference type="Gene3D" id="2.40.50.100">
    <property type="match status" value="1"/>
</dbReference>
<evidence type="ECO:0000313" key="6">
    <source>
        <dbReference type="Proteomes" id="UP000199290"/>
    </source>
</evidence>
<evidence type="ECO:0000259" key="4">
    <source>
        <dbReference type="Pfam" id="PF25917"/>
    </source>
</evidence>
<dbReference type="InterPro" id="IPR006143">
    <property type="entry name" value="RND_pump_MFP"/>
</dbReference>
<dbReference type="RefSeq" id="WP_228143600.1">
    <property type="nucleotide sequence ID" value="NZ_FOYV01000001.1"/>
</dbReference>
<dbReference type="PANTHER" id="PTHR30469:SF15">
    <property type="entry name" value="HLYD FAMILY OF SECRETION PROTEINS"/>
    <property type="match status" value="1"/>
</dbReference>
<evidence type="ECO:0000313" key="5">
    <source>
        <dbReference type="EMBL" id="SFR49210.1"/>
    </source>
</evidence>
<organism evidence="5 6">
    <name type="scientific">Marinobacter gudaonensis</name>
    <dbReference type="NCBI Taxonomy" id="375760"/>
    <lineage>
        <taxon>Bacteria</taxon>
        <taxon>Pseudomonadati</taxon>
        <taxon>Pseudomonadota</taxon>
        <taxon>Gammaproteobacteria</taxon>
        <taxon>Pseudomonadales</taxon>
        <taxon>Marinobacteraceae</taxon>
        <taxon>Marinobacter</taxon>
    </lineage>
</organism>
<dbReference type="Proteomes" id="UP000199290">
    <property type="component" value="Unassembled WGS sequence"/>
</dbReference>
<dbReference type="AlphaFoldDB" id="A0A1I6H456"/>
<gene>
    <name evidence="5" type="ORF">SAMN04488073_2246</name>
</gene>
<evidence type="ECO:0000256" key="1">
    <source>
        <dbReference type="ARBA" id="ARBA00009477"/>
    </source>
</evidence>
<dbReference type="NCBIfam" id="TIGR01730">
    <property type="entry name" value="RND_mfp"/>
    <property type="match status" value="1"/>
</dbReference>
<keyword evidence="2 3" id="KW-0175">Coiled coil</keyword>
<feature type="domain" description="Multidrug resistance protein MdtA-like barrel-sandwich hybrid" evidence="4">
    <location>
        <begin position="58"/>
        <end position="197"/>
    </location>
</feature>
<dbReference type="STRING" id="375760.SAMN04488073_2246"/>
<dbReference type="GO" id="GO:1990281">
    <property type="term" value="C:efflux pump complex"/>
    <property type="evidence" value="ECO:0007669"/>
    <property type="project" value="TreeGrafter"/>
</dbReference>
<evidence type="ECO:0000256" key="2">
    <source>
        <dbReference type="ARBA" id="ARBA00023054"/>
    </source>
</evidence>
<accession>A0A1I6H456</accession>
<dbReference type="PANTHER" id="PTHR30469">
    <property type="entry name" value="MULTIDRUG RESISTANCE PROTEIN MDTA"/>
    <property type="match status" value="1"/>
</dbReference>
<dbReference type="Gene3D" id="2.40.30.170">
    <property type="match status" value="1"/>
</dbReference>
<dbReference type="GO" id="GO:0015562">
    <property type="term" value="F:efflux transmembrane transporter activity"/>
    <property type="evidence" value="ECO:0007669"/>
    <property type="project" value="TreeGrafter"/>
</dbReference>
<sequence>MGHPLKGIPVIVLLFMSVWSPGGAAQELPGVQLETVSPGTIRQEVTLNGTVTALRVSGISASVAGLLEQVQVETGNRVARGDTLVALDDELVRWELEAASAEVEEARSRLEEAERRLSEARSVGAGRNIAATEVSTRESEVEASRAALARLEATRRQVAVRLERHRVTAPFDGVISQRSRDIGEWVTTGDQLLTLVDTGNLRLDFQVPQDFYARVDDNTRLLVQAEGDRVPASIDVLVPVNDPQARTFLLRAIKPDPVRLLPGMAVQATLQVTTGEQGLTISRDAINRYPEGRVTVWLAEPADGDTWTVREKRVYLGAGFDGKVEVTRGLEQGQKVVVRGNESLTEGMRVQISERESR</sequence>
<dbReference type="EMBL" id="FOYV01000001">
    <property type="protein sequence ID" value="SFR49210.1"/>
    <property type="molecule type" value="Genomic_DNA"/>
</dbReference>
<proteinExistence type="inferred from homology"/>
<keyword evidence="6" id="KW-1185">Reference proteome</keyword>
<dbReference type="Gene3D" id="2.40.420.20">
    <property type="match status" value="1"/>
</dbReference>